<feature type="transmembrane region" description="Helical" evidence="1">
    <location>
        <begin position="78"/>
        <end position="95"/>
    </location>
</feature>
<keyword evidence="3" id="KW-1185">Reference proteome</keyword>
<evidence type="ECO:0008006" key="4">
    <source>
        <dbReference type="Google" id="ProtNLM"/>
    </source>
</evidence>
<evidence type="ECO:0000313" key="2">
    <source>
        <dbReference type="EMBL" id="MDN3712437.1"/>
    </source>
</evidence>
<feature type="transmembrane region" description="Helical" evidence="1">
    <location>
        <begin position="137"/>
        <end position="159"/>
    </location>
</feature>
<feature type="transmembrane region" description="Helical" evidence="1">
    <location>
        <begin position="107"/>
        <end position="125"/>
    </location>
</feature>
<feature type="transmembrane region" description="Helical" evidence="1">
    <location>
        <begin position="31"/>
        <end position="49"/>
    </location>
</feature>
<proteinExistence type="predicted"/>
<name>A0ABT8D999_9RHOB</name>
<evidence type="ECO:0000256" key="1">
    <source>
        <dbReference type="SAM" id="Phobius"/>
    </source>
</evidence>
<comment type="caution">
    <text evidence="2">The sequence shown here is derived from an EMBL/GenBank/DDBJ whole genome shotgun (WGS) entry which is preliminary data.</text>
</comment>
<keyword evidence="1" id="KW-1133">Transmembrane helix</keyword>
<keyword evidence="1" id="KW-0472">Membrane</keyword>
<reference evidence="3" key="1">
    <citation type="journal article" date="2019" name="Int. J. Syst. Evol. Microbiol.">
        <title>The Global Catalogue of Microorganisms (GCM) 10K type strain sequencing project: providing services to taxonomists for standard genome sequencing and annotation.</title>
        <authorList>
            <consortium name="The Broad Institute Genomics Platform"/>
            <consortium name="The Broad Institute Genome Sequencing Center for Infectious Disease"/>
            <person name="Wu L."/>
            <person name="Ma J."/>
        </authorList>
    </citation>
    <scope>NUCLEOTIDE SEQUENCE [LARGE SCALE GENOMIC DNA]</scope>
    <source>
        <strain evidence="3">CECT 8482</strain>
    </source>
</reference>
<keyword evidence="1" id="KW-0812">Transmembrane</keyword>
<gene>
    <name evidence="2" type="ORF">QWZ10_12980</name>
</gene>
<dbReference type="RefSeq" id="WP_377682670.1">
    <property type="nucleotide sequence ID" value="NZ_JBHMDZ010000001.1"/>
</dbReference>
<feature type="transmembrane region" description="Helical" evidence="1">
    <location>
        <begin position="6"/>
        <end position="24"/>
    </location>
</feature>
<sequence length="174" mass="19255">MTGWLTVVSYLVCFGLAYMVTMRLKGQRGRGLWVIITGLMLFLALNKQLDLQTALTATGRCMSHIQGWYEDRQTIQKLFIGGMIIGISTVIALMLAKMRGKVRENGLAFAGLFVLVTFVMVRAVGFHHMDSLIGAEIASISLNFIFENLGLLMIALNALTHLRVTAPERHSQPA</sequence>
<evidence type="ECO:0000313" key="3">
    <source>
        <dbReference type="Proteomes" id="UP001243846"/>
    </source>
</evidence>
<organism evidence="2 3">
    <name type="scientific">Paracoccus cavernae</name>
    <dbReference type="NCBI Taxonomy" id="1571207"/>
    <lineage>
        <taxon>Bacteria</taxon>
        <taxon>Pseudomonadati</taxon>
        <taxon>Pseudomonadota</taxon>
        <taxon>Alphaproteobacteria</taxon>
        <taxon>Rhodobacterales</taxon>
        <taxon>Paracoccaceae</taxon>
        <taxon>Paracoccus</taxon>
    </lineage>
</organism>
<accession>A0ABT8D999</accession>
<protein>
    <recommendedName>
        <fullName evidence="4">Isopropylmalate isomerase</fullName>
    </recommendedName>
</protein>
<dbReference type="Proteomes" id="UP001243846">
    <property type="component" value="Unassembled WGS sequence"/>
</dbReference>
<dbReference type="EMBL" id="JAUFRC010000001">
    <property type="protein sequence ID" value="MDN3712437.1"/>
    <property type="molecule type" value="Genomic_DNA"/>
</dbReference>